<name>U7E1P2_POPTR</name>
<gene>
    <name evidence="1" type="ORF">POPTR_011G006600</name>
</gene>
<evidence type="ECO:0000313" key="1">
    <source>
        <dbReference type="EMBL" id="PNT11236.1"/>
    </source>
</evidence>
<organism evidence="1 2">
    <name type="scientific">Populus trichocarpa</name>
    <name type="common">Western balsam poplar</name>
    <name type="synonym">Populus balsamifera subsp. trichocarpa</name>
    <dbReference type="NCBI Taxonomy" id="3694"/>
    <lineage>
        <taxon>Eukaryota</taxon>
        <taxon>Viridiplantae</taxon>
        <taxon>Streptophyta</taxon>
        <taxon>Embryophyta</taxon>
        <taxon>Tracheophyta</taxon>
        <taxon>Spermatophyta</taxon>
        <taxon>Magnoliopsida</taxon>
        <taxon>eudicotyledons</taxon>
        <taxon>Gunneridae</taxon>
        <taxon>Pentapetalae</taxon>
        <taxon>rosids</taxon>
        <taxon>fabids</taxon>
        <taxon>Malpighiales</taxon>
        <taxon>Salicaceae</taxon>
        <taxon>Saliceae</taxon>
        <taxon>Populus</taxon>
    </lineage>
</organism>
<keyword evidence="2" id="KW-1185">Reference proteome</keyword>
<protein>
    <submittedName>
        <fullName evidence="1">Uncharacterized protein</fullName>
    </submittedName>
</protein>
<sequence>MKLRNDQDSNVESKQFETIVKENYVTEIGKFCGEVLLIPHKQPIGKPLYGLNQQKKLVITQILLVL</sequence>
<proteinExistence type="predicted"/>
<dbReference type="Proteomes" id="UP000006729">
    <property type="component" value="Chromosome 11"/>
</dbReference>
<dbReference type="AlphaFoldDB" id="U7E1P2"/>
<evidence type="ECO:0000313" key="2">
    <source>
        <dbReference type="Proteomes" id="UP000006729"/>
    </source>
</evidence>
<dbReference type="HOGENOM" id="CLU_2835977_0_0_1"/>
<dbReference type="InParanoid" id="U7E1P2"/>
<dbReference type="EMBL" id="CM009300">
    <property type="protein sequence ID" value="PNT11236.1"/>
    <property type="molecule type" value="Genomic_DNA"/>
</dbReference>
<reference evidence="1 2" key="1">
    <citation type="journal article" date="2006" name="Science">
        <title>The genome of black cottonwood, Populus trichocarpa (Torr. &amp; Gray).</title>
        <authorList>
            <person name="Tuskan G.A."/>
            <person name="Difazio S."/>
            <person name="Jansson S."/>
            <person name="Bohlmann J."/>
            <person name="Grigoriev I."/>
            <person name="Hellsten U."/>
            <person name="Putnam N."/>
            <person name="Ralph S."/>
            <person name="Rombauts S."/>
            <person name="Salamov A."/>
            <person name="Schein J."/>
            <person name="Sterck L."/>
            <person name="Aerts A."/>
            <person name="Bhalerao R.R."/>
            <person name="Bhalerao R.P."/>
            <person name="Blaudez D."/>
            <person name="Boerjan W."/>
            <person name="Brun A."/>
            <person name="Brunner A."/>
            <person name="Busov V."/>
            <person name="Campbell M."/>
            <person name="Carlson J."/>
            <person name="Chalot M."/>
            <person name="Chapman J."/>
            <person name="Chen G.L."/>
            <person name="Cooper D."/>
            <person name="Coutinho P.M."/>
            <person name="Couturier J."/>
            <person name="Covert S."/>
            <person name="Cronk Q."/>
            <person name="Cunningham R."/>
            <person name="Davis J."/>
            <person name="Degroeve S."/>
            <person name="Dejardin A."/>
            <person name="Depamphilis C."/>
            <person name="Detter J."/>
            <person name="Dirks B."/>
            <person name="Dubchak I."/>
            <person name="Duplessis S."/>
            <person name="Ehlting J."/>
            <person name="Ellis B."/>
            <person name="Gendler K."/>
            <person name="Goodstein D."/>
            <person name="Gribskov M."/>
            <person name="Grimwood J."/>
            <person name="Groover A."/>
            <person name="Gunter L."/>
            <person name="Hamberger B."/>
            <person name="Heinze B."/>
            <person name="Helariutta Y."/>
            <person name="Henrissat B."/>
            <person name="Holligan D."/>
            <person name="Holt R."/>
            <person name="Huang W."/>
            <person name="Islam-Faridi N."/>
            <person name="Jones S."/>
            <person name="Jones-Rhoades M."/>
            <person name="Jorgensen R."/>
            <person name="Joshi C."/>
            <person name="Kangasjarvi J."/>
            <person name="Karlsson J."/>
            <person name="Kelleher C."/>
            <person name="Kirkpatrick R."/>
            <person name="Kirst M."/>
            <person name="Kohler A."/>
            <person name="Kalluri U."/>
            <person name="Larimer F."/>
            <person name="Leebens-Mack J."/>
            <person name="Leple J.C."/>
            <person name="Locascio P."/>
            <person name="Lou Y."/>
            <person name="Lucas S."/>
            <person name="Martin F."/>
            <person name="Montanini B."/>
            <person name="Napoli C."/>
            <person name="Nelson D.R."/>
            <person name="Nelson C."/>
            <person name="Nieminen K."/>
            <person name="Nilsson O."/>
            <person name="Pereda V."/>
            <person name="Peter G."/>
            <person name="Philippe R."/>
            <person name="Pilate G."/>
            <person name="Poliakov A."/>
            <person name="Razumovskaya J."/>
            <person name="Richardson P."/>
            <person name="Rinaldi C."/>
            <person name="Ritland K."/>
            <person name="Rouze P."/>
            <person name="Ryaboy D."/>
            <person name="Schmutz J."/>
            <person name="Schrader J."/>
            <person name="Segerman B."/>
            <person name="Shin H."/>
            <person name="Siddiqui A."/>
            <person name="Sterky F."/>
            <person name="Terry A."/>
            <person name="Tsai C.J."/>
            <person name="Uberbacher E."/>
            <person name="Unneberg P."/>
            <person name="Vahala J."/>
            <person name="Wall K."/>
            <person name="Wessler S."/>
            <person name="Yang G."/>
            <person name="Yin T."/>
            <person name="Douglas C."/>
            <person name="Marra M."/>
            <person name="Sandberg G."/>
            <person name="Van de Peer Y."/>
            <person name="Rokhsar D."/>
        </authorList>
    </citation>
    <scope>NUCLEOTIDE SEQUENCE [LARGE SCALE GENOMIC DNA]</scope>
    <source>
        <strain evidence="2">cv. Nisqually</strain>
    </source>
</reference>
<accession>U7E1P2</accession>